<keyword evidence="6" id="KW-0812">Transmembrane</keyword>
<feature type="coiled-coil region" evidence="4">
    <location>
        <begin position="1475"/>
        <end position="1504"/>
    </location>
</feature>
<comment type="caution">
    <text evidence="10">The sequence shown here is derived from an EMBL/GenBank/DDBJ whole genome shotgun (WGS) entry which is preliminary data.</text>
</comment>
<dbReference type="PROSITE" id="PS50022">
    <property type="entry name" value="FA58C_3"/>
    <property type="match status" value="2"/>
</dbReference>
<dbReference type="SUPFAM" id="SSF55545">
    <property type="entry name" value="beta-N-acetylhexosaminidase-like domain"/>
    <property type="match status" value="1"/>
</dbReference>
<dbReference type="SUPFAM" id="SSF49785">
    <property type="entry name" value="Galactose-binding domain-like"/>
    <property type="match status" value="4"/>
</dbReference>
<dbReference type="Proteomes" id="UP000260793">
    <property type="component" value="Unassembled WGS sequence"/>
</dbReference>
<sequence length="1959" mass="214452">MKGRRVQKVLAAVLAVAMVLPMTAIPAKAEEAEEVTYKLYPNPQEMTYQDGSYILKKNVNVIYDEDIDDATKARLEETAELKGLNVTESDAEKSGATNIYVGVYGSDGTVDDQIVDEYAVDTSLFDHTDSYFLKSDNNTIAVLGKDTDASFYGLTTLYHVLAQTESLSIRNFTIEDYADVVSRGFIEGYYGNPWSTEDRVNLMTWGGYYKLNAYFYAPKDDPKHRTKWNELYTDEELESKIRPLAEAGNASKCRFVYALHPFPSGNNFCFDTDAHYNEDLAKLKAKFKQVIDAGVRQIAILADDFVNPGAANEVRLLNDMSTWLAEVKQEYPDMKMTLPFVPYDYMGNGSSSELQTLKSVPENVQIVMTGGRVWGEVTNNFTTTFTNNVGRGPFMWINWPCSDNSHKHLIMGGNSTFLHGGVDASKIQGIMLNPMQQSEPSKVAIFANASYAWNIWDTDADADQTWEDAFSFVDHNSAVETEASDALRELSKHMINQNMDSRVTELQESVELKEKLNAFKDKLETETVTEADVDDLIQEFQTLQDAAALYKESGNEAIRNQIVYWLDCWKDTTDAAIAYLNGVKSSLNGDVSAVVEYNTEGETAFAQSKTHDFLYVNYQEVAEVGVQHIVPFIKKLAEYVSGKAELALNPDKVIRKYITSRTDTPTGSADNLFDGDDSTSAIYKTPNKITTGTYIGVSYSKAIKINDIRFLLGAGKDHMDQAKLQYTTDGKTWKDLELTGMNNSFAGVRNQNQEVSVAKENLLEDFEAMGIRLIATADNAADAWLQVNEITINKDENTDDGDDSELSYTLMKPNRWSVYQGSESLLRDGNDSTFIWFNTGTGDAVNVDDFLGYNLGKVATLESVHIAVGSPSNGDKFVKYTVETSVDGMSWTAVPGYESHTGTTSGTDVLDIELNGLSAQYIRIRNLEYRQTWARFSEFTVTERVNNTGTKDNVFTNIENCEVLGTAAEGTVSLNAASLSVGAEKYIGIDLGHIKAVTGITSPTGTSLKLQTSMNGVEWTEVTDPSKAADARYIRLYNDTDAAVDVSWDAFTVTYEFIGEKTVTSDFAQNDASRDMRGSGNVNNVFDGDLTTYGTITGVQDSGKKIVFDLGQTIDFKSIRYYVKETSLDFLRYAKFEVANDPDAANWTTVLTVGNNSFENTANTDTAKDYAALLHDSENPGNMYAEQTGLNVSGRYLRVVPLKTYSYRWVDFYEIQINGGAYISTESNRDIVSTVIEEKGKVPSNVFEEDYRTVYKPSEANGSFTYRISDLEAKRTIRMIQNGAASDAVVTARIANEDGSNIQRVTLGKLSQAINEFAVVSDKRILDVTVTWGENIPEISMIKTSSKAAATVDKTKLDEAIAATGSSDAANWTTDSKAAVDKAKAVAEELKTNEYATQDTVDTAAGALKTACSKAKVKADATVLEALRRAVAEKKSQKDGEVEVYTAKTFTAYENVLNKIVAALEDTDNLSQDTAEKLKTQIEEKEAALEYSKVERELAELELQAGADYNAADYTTASAKAYTDAKKALSDLIEADNTTRVNPTEIAAKKAAYTDSITALVDVRSLKSVIAECNERHEGNEKKYTAASWKNYSDALDAANAVLANGTTESVQEAETALQAAEGALVLKDTSAVQTVIDEMKKVNAENYTSDSYAVLKAAIAQAESQIDDETKADANIRAMQDAKANLISIVELNAALSDAAKYEAANYTTDSYTVLAATVNADNMNTLKTSGTAEQIAEAVQSIRNAIDGLVLRATDMDAYRDKIQFKSEAGDYTEETYTEYKEAYDALMALDSSTGNVSADEFQAAKARFENAQAALKMIKADYTKVDEALAKVPADLSIYTDATVKTLKDAIAKVDRNQPLSKQAEVDAYADAIHDAINNLVVKSKSDDGKDNQNGNSNNGQNNGNTAGNGNGSGKGNGTSANGAVKTGDTAPIAGAFALMILAAGAVVTVLKRKRY</sequence>
<protein>
    <submittedName>
        <fullName evidence="10">Beta-N-acetylglucosaminidase</fullName>
    </submittedName>
</protein>
<dbReference type="InterPro" id="IPR017853">
    <property type="entry name" value="GH"/>
</dbReference>
<reference evidence="10 11" key="1">
    <citation type="submission" date="2018-08" db="EMBL/GenBank/DDBJ databases">
        <title>A genome reference for cultivated species of the human gut microbiota.</title>
        <authorList>
            <person name="Zou Y."/>
            <person name="Xue W."/>
            <person name="Luo G."/>
        </authorList>
    </citation>
    <scope>NUCLEOTIDE SEQUENCE [LARGE SCALE GENOMIC DNA]</scope>
    <source>
        <strain evidence="10 11">TF11-7</strain>
    </source>
</reference>
<dbReference type="Pfam" id="PF07555">
    <property type="entry name" value="NAGidase"/>
    <property type="match status" value="1"/>
</dbReference>
<keyword evidence="6" id="KW-1133">Transmembrane helix</keyword>
<feature type="compositionally biased region" description="Low complexity" evidence="5">
    <location>
        <begin position="1895"/>
        <end position="1909"/>
    </location>
</feature>
<dbReference type="PROSITE" id="PS52009">
    <property type="entry name" value="GH84"/>
    <property type="match status" value="1"/>
</dbReference>
<keyword evidence="1 3" id="KW-0378">Hydrolase</keyword>
<feature type="signal peptide" evidence="7">
    <location>
        <begin position="1"/>
        <end position="29"/>
    </location>
</feature>
<evidence type="ECO:0000256" key="4">
    <source>
        <dbReference type="SAM" id="Coils"/>
    </source>
</evidence>
<dbReference type="PANTHER" id="PTHR13170:SF16">
    <property type="entry name" value="PROTEIN O-GLCNACASE"/>
    <property type="match status" value="1"/>
</dbReference>
<dbReference type="InterPro" id="IPR051822">
    <property type="entry name" value="Glycosyl_Hydrolase_84"/>
</dbReference>
<feature type="region of interest" description="Disordered" evidence="5">
    <location>
        <begin position="1887"/>
        <end position="1926"/>
    </location>
</feature>
<dbReference type="SUPFAM" id="SSF140657">
    <property type="entry name" value="Hyaluronidase post-catalytic domain-like"/>
    <property type="match status" value="1"/>
</dbReference>
<dbReference type="GO" id="GO:0005975">
    <property type="term" value="P:carbohydrate metabolic process"/>
    <property type="evidence" value="ECO:0007669"/>
    <property type="project" value="UniProtKB-ARBA"/>
</dbReference>
<evidence type="ECO:0000256" key="2">
    <source>
        <dbReference type="ARBA" id="ARBA00023295"/>
    </source>
</evidence>
<dbReference type="Gene3D" id="1.20.1270.90">
    <property type="entry name" value="AF1782-like"/>
    <property type="match status" value="2"/>
</dbReference>
<comment type="similarity">
    <text evidence="3">Belongs to the glycosyl hydrolase 84 family.</text>
</comment>
<keyword evidence="4" id="KW-0175">Coiled coil</keyword>
<dbReference type="InterPro" id="IPR015882">
    <property type="entry name" value="HEX_bac_N"/>
</dbReference>
<dbReference type="EMBL" id="QSQN01000027">
    <property type="protein sequence ID" value="RGK38327.1"/>
    <property type="molecule type" value="Genomic_DNA"/>
</dbReference>
<dbReference type="Gene3D" id="3.20.20.80">
    <property type="entry name" value="Glycosidases"/>
    <property type="match status" value="1"/>
</dbReference>
<keyword evidence="7" id="KW-0732">Signal</keyword>
<evidence type="ECO:0000256" key="1">
    <source>
        <dbReference type="ARBA" id="ARBA00022801"/>
    </source>
</evidence>
<keyword evidence="6" id="KW-0472">Membrane</keyword>
<dbReference type="SUPFAM" id="SSF51445">
    <property type="entry name" value="(Trans)glycosidases"/>
    <property type="match status" value="1"/>
</dbReference>
<evidence type="ECO:0000313" key="10">
    <source>
        <dbReference type="EMBL" id="RGK38327.1"/>
    </source>
</evidence>
<dbReference type="PANTHER" id="PTHR13170">
    <property type="entry name" value="O-GLCNACASE"/>
    <property type="match status" value="1"/>
</dbReference>
<dbReference type="RefSeq" id="WP_117688387.1">
    <property type="nucleotide sequence ID" value="NZ_QSQN01000027.1"/>
</dbReference>
<dbReference type="InterPro" id="IPR029018">
    <property type="entry name" value="Hex-like_dom2"/>
</dbReference>
<evidence type="ECO:0000256" key="3">
    <source>
        <dbReference type="PROSITE-ProRule" id="PRU01353"/>
    </source>
</evidence>
<dbReference type="Gene3D" id="3.30.379.10">
    <property type="entry name" value="Chitobiase/beta-hexosaminidase domain 2-like"/>
    <property type="match status" value="1"/>
</dbReference>
<dbReference type="Gene3D" id="1.20.1270.70">
    <property type="entry name" value="Designed single chain three-helix bundle"/>
    <property type="match status" value="1"/>
</dbReference>
<dbReference type="Gene3D" id="2.60.120.260">
    <property type="entry name" value="Galactose-binding domain-like"/>
    <property type="match status" value="4"/>
</dbReference>
<dbReference type="Gene3D" id="1.20.58.460">
    <property type="entry name" value="Hyaluronidase post-catalytic domain-like"/>
    <property type="match status" value="1"/>
</dbReference>
<gene>
    <name evidence="10" type="ORF">DXD17_10230</name>
</gene>
<dbReference type="InterPro" id="IPR008979">
    <property type="entry name" value="Galactose-bd-like_sf"/>
</dbReference>
<dbReference type="Pfam" id="PF07554">
    <property type="entry name" value="FIVAR"/>
    <property type="match status" value="2"/>
</dbReference>
<feature type="active site" description="Proton donor" evidence="3">
    <location>
        <position position="304"/>
    </location>
</feature>
<feature type="domain" description="GH84" evidence="9">
    <location>
        <begin position="181"/>
        <end position="456"/>
    </location>
</feature>
<evidence type="ECO:0000259" key="8">
    <source>
        <dbReference type="PROSITE" id="PS50022"/>
    </source>
</evidence>
<dbReference type="InterPro" id="IPR000421">
    <property type="entry name" value="FA58C"/>
</dbReference>
<accession>A0A3E4LLJ4</accession>
<feature type="domain" description="F5/8 type C" evidence="8">
    <location>
        <begin position="1046"/>
        <end position="1220"/>
    </location>
</feature>
<name>A0A3E4LLJ4_9FIRM</name>
<dbReference type="InterPro" id="IPR011496">
    <property type="entry name" value="O-GlcNAcase_cat"/>
</dbReference>
<feature type="chain" id="PRO_5017777095" evidence="7">
    <location>
        <begin position="30"/>
        <end position="1959"/>
    </location>
</feature>
<keyword evidence="2 3" id="KW-0326">Glycosidase</keyword>
<dbReference type="GO" id="GO:1901135">
    <property type="term" value="P:carbohydrate derivative metabolic process"/>
    <property type="evidence" value="ECO:0007669"/>
    <property type="project" value="UniProtKB-ARBA"/>
</dbReference>
<feature type="domain" description="F5/8 type C" evidence="8">
    <location>
        <begin position="787"/>
        <end position="924"/>
    </location>
</feature>
<proteinExistence type="inferred from homology"/>
<dbReference type="Pfam" id="PF00754">
    <property type="entry name" value="F5_F8_type_C"/>
    <property type="match status" value="3"/>
</dbReference>
<dbReference type="GO" id="GO:0015929">
    <property type="term" value="F:hexosaminidase activity"/>
    <property type="evidence" value="ECO:0007669"/>
    <property type="project" value="UniProtKB-ARBA"/>
</dbReference>
<feature type="compositionally biased region" description="Gly residues" evidence="5">
    <location>
        <begin position="1910"/>
        <end position="1920"/>
    </location>
</feature>
<evidence type="ECO:0000313" key="11">
    <source>
        <dbReference type="Proteomes" id="UP000260793"/>
    </source>
</evidence>
<evidence type="ECO:0000259" key="9">
    <source>
        <dbReference type="PROSITE" id="PS52009"/>
    </source>
</evidence>
<dbReference type="Pfam" id="PF02838">
    <property type="entry name" value="Glyco_hydro_20b"/>
    <property type="match status" value="1"/>
</dbReference>
<feature type="transmembrane region" description="Helical" evidence="6">
    <location>
        <begin position="1934"/>
        <end position="1954"/>
    </location>
</feature>
<evidence type="ECO:0000256" key="7">
    <source>
        <dbReference type="SAM" id="SignalP"/>
    </source>
</evidence>
<organism evidence="10 11">
    <name type="scientific">[Ruminococcus] lactaris</name>
    <dbReference type="NCBI Taxonomy" id="46228"/>
    <lineage>
        <taxon>Bacteria</taxon>
        <taxon>Bacillati</taxon>
        <taxon>Bacillota</taxon>
        <taxon>Clostridia</taxon>
        <taxon>Lachnospirales</taxon>
        <taxon>Lachnospiraceae</taxon>
        <taxon>Mediterraneibacter</taxon>
    </lineage>
</organism>
<evidence type="ECO:0000256" key="6">
    <source>
        <dbReference type="SAM" id="Phobius"/>
    </source>
</evidence>
<evidence type="ECO:0000256" key="5">
    <source>
        <dbReference type="SAM" id="MobiDB-lite"/>
    </source>
</evidence>